<feature type="compositionally biased region" description="Basic and acidic residues" evidence="1">
    <location>
        <begin position="108"/>
        <end position="120"/>
    </location>
</feature>
<dbReference type="GeneID" id="5854785"/>
<dbReference type="AlphaFoldDB" id="A8Q2Z2"/>
<protein>
    <recommendedName>
        <fullName evidence="4">PHD-type domain-containing protein</fullName>
    </recommendedName>
</protein>
<evidence type="ECO:0008006" key="4">
    <source>
        <dbReference type="Google" id="ProtNLM"/>
    </source>
</evidence>
<keyword evidence="3" id="KW-1185">Reference proteome</keyword>
<dbReference type="PANTHER" id="PTHR12360">
    <property type="entry name" value="NUCLEAR TRANSCRIPTION FACTOR, X-BOX BINDING 1 NFX1"/>
    <property type="match status" value="1"/>
</dbReference>
<feature type="region of interest" description="Disordered" evidence="1">
    <location>
        <begin position="1"/>
        <end position="170"/>
    </location>
</feature>
<reference evidence="2 3" key="1">
    <citation type="journal article" date="2007" name="Proc. Natl. Acad. Sci. U.S.A.">
        <title>Dandruff-associated Malassezia genomes reveal convergent and divergent virulence traits shared with plant and human fungal pathogens.</title>
        <authorList>
            <person name="Xu J."/>
            <person name="Saunders C.W."/>
            <person name="Hu P."/>
            <person name="Grant R.A."/>
            <person name="Boekhout T."/>
            <person name="Kuramae E.E."/>
            <person name="Kronstad J.W."/>
            <person name="Deangelis Y.M."/>
            <person name="Reeder N.L."/>
            <person name="Johnstone K.R."/>
            <person name="Leland M."/>
            <person name="Fieno A.M."/>
            <person name="Begley W.M."/>
            <person name="Sun Y."/>
            <person name="Lacey M.P."/>
            <person name="Chaudhary T."/>
            <person name="Keough T."/>
            <person name="Chu L."/>
            <person name="Sears R."/>
            <person name="Yuan B."/>
            <person name="Dawson T.L.Jr."/>
        </authorList>
    </citation>
    <scope>NUCLEOTIDE SEQUENCE [LARGE SCALE GENOMIC DNA]</scope>
    <source>
        <strain evidence="3">ATCC MYA-4612 / CBS 7966</strain>
    </source>
</reference>
<accession>A8Q2Z2</accession>
<dbReference type="GO" id="GO:0000981">
    <property type="term" value="F:DNA-binding transcription factor activity, RNA polymerase II-specific"/>
    <property type="evidence" value="ECO:0007669"/>
    <property type="project" value="TreeGrafter"/>
</dbReference>
<dbReference type="GO" id="GO:0000122">
    <property type="term" value="P:negative regulation of transcription by RNA polymerase II"/>
    <property type="evidence" value="ECO:0007669"/>
    <property type="project" value="TreeGrafter"/>
</dbReference>
<dbReference type="Gene3D" id="3.30.40.10">
    <property type="entry name" value="Zinc/RING finger domain, C3HC4 (zinc finger)"/>
    <property type="match status" value="1"/>
</dbReference>
<dbReference type="PANTHER" id="PTHR12360:SF12">
    <property type="entry name" value="TRANSCRIPTIONAL REPRESSOR NF-X1"/>
    <property type="match status" value="1"/>
</dbReference>
<dbReference type="InterPro" id="IPR013083">
    <property type="entry name" value="Znf_RING/FYVE/PHD"/>
</dbReference>
<dbReference type="GO" id="GO:0000977">
    <property type="term" value="F:RNA polymerase II transcription regulatory region sequence-specific DNA binding"/>
    <property type="evidence" value="ECO:0007669"/>
    <property type="project" value="TreeGrafter"/>
</dbReference>
<dbReference type="GO" id="GO:0005634">
    <property type="term" value="C:nucleus"/>
    <property type="evidence" value="ECO:0007669"/>
    <property type="project" value="TreeGrafter"/>
</dbReference>
<dbReference type="VEuPathDB" id="FungiDB:MGL_2274"/>
<dbReference type="EMBL" id="AAYY01000008">
    <property type="protein sequence ID" value="EDP43264.1"/>
    <property type="molecule type" value="Genomic_DNA"/>
</dbReference>
<dbReference type="RefSeq" id="XP_001730478.1">
    <property type="nucleotide sequence ID" value="XM_001730426.1"/>
</dbReference>
<dbReference type="InterPro" id="IPR034078">
    <property type="entry name" value="NFX1_fam"/>
</dbReference>
<feature type="compositionally biased region" description="Low complexity" evidence="1">
    <location>
        <begin position="134"/>
        <end position="143"/>
    </location>
</feature>
<evidence type="ECO:0000256" key="1">
    <source>
        <dbReference type="SAM" id="MobiDB-lite"/>
    </source>
</evidence>
<dbReference type="OrthoDB" id="6512771at2759"/>
<evidence type="ECO:0000313" key="2">
    <source>
        <dbReference type="EMBL" id="EDP43264.1"/>
    </source>
</evidence>
<name>A8Q2Z2_MALGO</name>
<dbReference type="InParanoid" id="A8Q2Z2"/>
<proteinExistence type="predicted"/>
<sequence>MSDMPPAAASLATSQHPREGERDKLRGARKEKGTMQEDHVEQGQEKKGGDVKGQGSRAGRSQGQVREQGRGRARGQWHGPGRGGAQTPGNSRGRRRGRGHTNANVQIDKPDDKGTMKEDPSDVLSAPKSDSPAKKQTATPKTAPKMRRFGAKLTNSSETPPAAMSGTSRPVSVPEYADLRSRILAELANDEYDCTICYNVIKRRQPIWSCTRCYAVLHLTCVRTWAERSVSQIQEQNAMHQDAAVRETPGHWRCPGCQDVKYEVPLVVSVDVYGTGALQSSATQGPVRPVLQRSKSLVSVARSHICKCAVHNCHERLRKEQKQTPYLIAHSIQISPTQVPLAFFPVDSCVGRAWPVAIIHAHSLATPVHARHAPLHFMKYHAFVAATHVRCGVVSDCLRRQD</sequence>
<feature type="compositionally biased region" description="Polar residues" evidence="1">
    <location>
        <begin position="153"/>
        <end position="170"/>
    </location>
</feature>
<feature type="compositionally biased region" description="Low complexity" evidence="1">
    <location>
        <begin position="53"/>
        <end position="64"/>
    </location>
</feature>
<feature type="compositionally biased region" description="Basic and acidic residues" evidence="1">
    <location>
        <begin position="16"/>
        <end position="50"/>
    </location>
</feature>
<organism evidence="2 3">
    <name type="scientific">Malassezia globosa (strain ATCC MYA-4612 / CBS 7966)</name>
    <name type="common">Dandruff-associated fungus</name>
    <dbReference type="NCBI Taxonomy" id="425265"/>
    <lineage>
        <taxon>Eukaryota</taxon>
        <taxon>Fungi</taxon>
        <taxon>Dikarya</taxon>
        <taxon>Basidiomycota</taxon>
        <taxon>Ustilaginomycotina</taxon>
        <taxon>Malasseziomycetes</taxon>
        <taxon>Malasseziales</taxon>
        <taxon>Malasseziaceae</taxon>
        <taxon>Malassezia</taxon>
    </lineage>
</organism>
<gene>
    <name evidence="2" type="ORF">MGL_2274</name>
</gene>
<comment type="caution">
    <text evidence="2">The sequence shown here is derived from an EMBL/GenBank/DDBJ whole genome shotgun (WGS) entry which is preliminary data.</text>
</comment>
<dbReference type="OMA" id="ARSHICK"/>
<dbReference type="KEGG" id="mgl:MGL_2274"/>
<dbReference type="Proteomes" id="UP000008837">
    <property type="component" value="Unassembled WGS sequence"/>
</dbReference>
<dbReference type="STRING" id="425265.A8Q2Z2"/>
<evidence type="ECO:0000313" key="3">
    <source>
        <dbReference type="Proteomes" id="UP000008837"/>
    </source>
</evidence>
<dbReference type="CDD" id="cd16492">
    <property type="entry name" value="RING-CH-C4HC3_NFX1-like"/>
    <property type="match status" value="1"/>
</dbReference>